<protein>
    <submittedName>
        <fullName evidence="2">Uncharacterized protein</fullName>
    </submittedName>
</protein>
<comment type="caution">
    <text evidence="2">The sequence shown here is derived from an EMBL/GenBank/DDBJ whole genome shotgun (WGS) entry which is preliminary data.</text>
</comment>
<dbReference type="AlphaFoldDB" id="A0A7D9EFG6"/>
<keyword evidence="3" id="KW-1185">Reference proteome</keyword>
<evidence type="ECO:0000313" key="2">
    <source>
        <dbReference type="EMBL" id="CAB4008374.1"/>
    </source>
</evidence>
<feature type="region of interest" description="Disordered" evidence="1">
    <location>
        <begin position="21"/>
        <end position="63"/>
    </location>
</feature>
<name>A0A7D9EFG6_PARCT</name>
<proteinExistence type="predicted"/>
<gene>
    <name evidence="2" type="ORF">PACLA_8A006614</name>
</gene>
<evidence type="ECO:0000256" key="1">
    <source>
        <dbReference type="SAM" id="MobiDB-lite"/>
    </source>
</evidence>
<dbReference type="EMBL" id="CACRXK020006104">
    <property type="protein sequence ID" value="CAB4008374.1"/>
    <property type="molecule type" value="Genomic_DNA"/>
</dbReference>
<organism evidence="2 3">
    <name type="scientific">Paramuricea clavata</name>
    <name type="common">Red gorgonian</name>
    <name type="synonym">Violescent sea-whip</name>
    <dbReference type="NCBI Taxonomy" id="317549"/>
    <lineage>
        <taxon>Eukaryota</taxon>
        <taxon>Metazoa</taxon>
        <taxon>Cnidaria</taxon>
        <taxon>Anthozoa</taxon>
        <taxon>Octocorallia</taxon>
        <taxon>Malacalcyonacea</taxon>
        <taxon>Plexauridae</taxon>
        <taxon>Paramuricea</taxon>
    </lineage>
</organism>
<feature type="compositionally biased region" description="Low complexity" evidence="1">
    <location>
        <begin position="52"/>
        <end position="61"/>
    </location>
</feature>
<dbReference type="OrthoDB" id="5983788at2759"/>
<feature type="compositionally biased region" description="Low complexity" evidence="1">
    <location>
        <begin position="23"/>
        <end position="41"/>
    </location>
</feature>
<accession>A0A7D9EFG6</accession>
<evidence type="ECO:0000313" key="3">
    <source>
        <dbReference type="Proteomes" id="UP001152795"/>
    </source>
</evidence>
<reference evidence="2" key="1">
    <citation type="submission" date="2020-04" db="EMBL/GenBank/DDBJ databases">
        <authorList>
            <person name="Alioto T."/>
            <person name="Alioto T."/>
            <person name="Gomez Garrido J."/>
        </authorList>
    </citation>
    <scope>NUCLEOTIDE SEQUENCE</scope>
    <source>
        <strain evidence="2">A484AB</strain>
    </source>
</reference>
<sequence>MFCSHCGQEKDKNANFCKSCGASVSENKSSPSSSTSQQPLSFKEYLEKKSEAGGSSSSAGSVDTSAFKNIKKRKKNERLSQIKQEKKDEIVKINIGIIELDGKRLKIKRSSLLPIDVRKSDTSILVKNAGVNKQLAHNQQLRNLEQTEWLLLYPDMDIVDKIPGSTEKFTVEKYKDELGRPYSRVNLYICNMLHFEVANDLVDDPDAETVDPVQVDTVEEYSMQGNPGKANPVQADPEEDFSVQADPEEAYSVQADPEEAYSVQADPEEADPFQADPFPIESAQIEPVQMQVEVVLSADETDLPLDQMEPDADVIVQSAQVSLLEEQFHGLDLVIHRTTLLKDMITAFSDPTILKVTIFFKVVDARGVIEEGEGRGVAREVLTEFWHLFYQSLSVGASAKVPTIRHDYQRQEWKAVARILLYGYCKEGVYPIALSAAFVACTVLGEDRVSSEVLVKSFMAYIAEDEREVVDNCLKNRSQIDKNEDLLEVLGSYKCYRIPKEENIEDILCQLAHQELIQRPRYVSNCWATILQSLKSRLPFQDMASILHFYEELKPTAKKVLKILDASPENEAQRNAFDHLVRYIKSLGGNVSAFLQFTTGADIIVEGQKLKVTFTELNGLQRRPVAHTCGPLLELPCTYQYYNELVEEFSSILREKSAWSFDIV</sequence>
<dbReference type="Proteomes" id="UP001152795">
    <property type="component" value="Unassembled WGS sequence"/>
</dbReference>